<sequence length="108" mass="11566">MSSKNTPENEQSAPALHSTSFSPQADPPTRPDPVVMLIDPETLSFSRVWTAIGAEFTYGNLNFSQDHDPFANIVLPQDITQSAAGRVSDGEDEDTSGATTTSNPQGTR</sequence>
<keyword evidence="3" id="KW-1185">Reference proteome</keyword>
<name>A0AAV3QQE1_LITER</name>
<feature type="compositionally biased region" description="Polar residues" evidence="1">
    <location>
        <begin position="1"/>
        <end position="23"/>
    </location>
</feature>
<accession>A0AAV3QQE1</accession>
<reference evidence="2 3" key="1">
    <citation type="submission" date="2024-01" db="EMBL/GenBank/DDBJ databases">
        <title>The complete chloroplast genome sequence of Lithospermum erythrorhizon: insights into the phylogenetic relationship among Boraginaceae species and the maternal lineages of purple gromwells.</title>
        <authorList>
            <person name="Okada T."/>
            <person name="Watanabe K."/>
        </authorList>
    </citation>
    <scope>NUCLEOTIDE SEQUENCE [LARGE SCALE GENOMIC DNA]</scope>
</reference>
<dbReference type="Proteomes" id="UP001454036">
    <property type="component" value="Unassembled WGS sequence"/>
</dbReference>
<dbReference type="AlphaFoldDB" id="A0AAV3QQE1"/>
<feature type="compositionally biased region" description="Polar residues" evidence="1">
    <location>
        <begin position="96"/>
        <end position="108"/>
    </location>
</feature>
<comment type="caution">
    <text evidence="2">The sequence shown here is derived from an EMBL/GenBank/DDBJ whole genome shotgun (WGS) entry which is preliminary data.</text>
</comment>
<feature type="region of interest" description="Disordered" evidence="1">
    <location>
        <begin position="1"/>
        <end position="35"/>
    </location>
</feature>
<evidence type="ECO:0000313" key="2">
    <source>
        <dbReference type="EMBL" id="GAA0165080.1"/>
    </source>
</evidence>
<proteinExistence type="predicted"/>
<evidence type="ECO:0000256" key="1">
    <source>
        <dbReference type="SAM" id="MobiDB-lite"/>
    </source>
</evidence>
<dbReference type="EMBL" id="BAABME010022129">
    <property type="protein sequence ID" value="GAA0165080.1"/>
    <property type="molecule type" value="Genomic_DNA"/>
</dbReference>
<gene>
    <name evidence="2" type="ORF">LIER_39907</name>
</gene>
<protein>
    <submittedName>
        <fullName evidence="2">Uncharacterized protein</fullName>
    </submittedName>
</protein>
<feature type="region of interest" description="Disordered" evidence="1">
    <location>
        <begin position="81"/>
        <end position="108"/>
    </location>
</feature>
<evidence type="ECO:0000313" key="3">
    <source>
        <dbReference type="Proteomes" id="UP001454036"/>
    </source>
</evidence>
<organism evidence="2 3">
    <name type="scientific">Lithospermum erythrorhizon</name>
    <name type="common">Purple gromwell</name>
    <name type="synonym">Lithospermum officinale var. erythrorhizon</name>
    <dbReference type="NCBI Taxonomy" id="34254"/>
    <lineage>
        <taxon>Eukaryota</taxon>
        <taxon>Viridiplantae</taxon>
        <taxon>Streptophyta</taxon>
        <taxon>Embryophyta</taxon>
        <taxon>Tracheophyta</taxon>
        <taxon>Spermatophyta</taxon>
        <taxon>Magnoliopsida</taxon>
        <taxon>eudicotyledons</taxon>
        <taxon>Gunneridae</taxon>
        <taxon>Pentapetalae</taxon>
        <taxon>asterids</taxon>
        <taxon>lamiids</taxon>
        <taxon>Boraginales</taxon>
        <taxon>Boraginaceae</taxon>
        <taxon>Boraginoideae</taxon>
        <taxon>Lithospermeae</taxon>
        <taxon>Lithospermum</taxon>
    </lineage>
</organism>